<accession>X1GML8</accession>
<name>X1GML8_9ZZZZ</name>
<sequence>QLPSRKKFMEYIGAALVDQEIISVAGSRFYMCILHSDEIIDETVDKIDKICQKIA</sequence>
<evidence type="ECO:0000313" key="1">
    <source>
        <dbReference type="EMBL" id="GAH34248.1"/>
    </source>
</evidence>
<dbReference type="AlphaFoldDB" id="X1GML8"/>
<protein>
    <submittedName>
        <fullName evidence="1">Uncharacterized protein</fullName>
    </submittedName>
</protein>
<gene>
    <name evidence="1" type="ORF">S03H2_15562</name>
</gene>
<organism evidence="1">
    <name type="scientific">marine sediment metagenome</name>
    <dbReference type="NCBI Taxonomy" id="412755"/>
    <lineage>
        <taxon>unclassified sequences</taxon>
        <taxon>metagenomes</taxon>
        <taxon>ecological metagenomes</taxon>
    </lineage>
</organism>
<proteinExistence type="predicted"/>
<reference evidence="1" key="1">
    <citation type="journal article" date="2014" name="Front. Microbiol.">
        <title>High frequency of phylogenetically diverse reductive dehalogenase-homologous genes in deep subseafloor sedimentary metagenomes.</title>
        <authorList>
            <person name="Kawai M."/>
            <person name="Futagami T."/>
            <person name="Toyoda A."/>
            <person name="Takaki Y."/>
            <person name="Nishi S."/>
            <person name="Hori S."/>
            <person name="Arai W."/>
            <person name="Tsubouchi T."/>
            <person name="Morono Y."/>
            <person name="Uchiyama I."/>
            <person name="Ito T."/>
            <person name="Fujiyama A."/>
            <person name="Inagaki F."/>
            <person name="Takami H."/>
        </authorList>
    </citation>
    <scope>NUCLEOTIDE SEQUENCE</scope>
    <source>
        <strain evidence="1">Expedition CK06-06</strain>
    </source>
</reference>
<dbReference type="EMBL" id="BARU01007919">
    <property type="protein sequence ID" value="GAH34248.1"/>
    <property type="molecule type" value="Genomic_DNA"/>
</dbReference>
<feature type="non-terminal residue" evidence="1">
    <location>
        <position position="1"/>
    </location>
</feature>
<comment type="caution">
    <text evidence="1">The sequence shown here is derived from an EMBL/GenBank/DDBJ whole genome shotgun (WGS) entry which is preliminary data.</text>
</comment>